<evidence type="ECO:0000256" key="7">
    <source>
        <dbReference type="SAM" id="Phobius"/>
    </source>
</evidence>
<feature type="domain" description="Major facilitator superfamily (MFS) profile" evidence="8">
    <location>
        <begin position="44"/>
        <end position="495"/>
    </location>
</feature>
<keyword evidence="3" id="KW-1003">Cell membrane</keyword>
<comment type="subcellular location">
    <subcellularLocation>
        <location evidence="1">Cell membrane</location>
        <topology evidence="1">Multi-pass membrane protein</topology>
    </subcellularLocation>
</comment>
<dbReference type="Proteomes" id="UP000183947">
    <property type="component" value="Unassembled WGS sequence"/>
</dbReference>
<dbReference type="InterPro" id="IPR005829">
    <property type="entry name" value="Sugar_transporter_CS"/>
</dbReference>
<feature type="transmembrane region" description="Helical" evidence="7">
    <location>
        <begin position="310"/>
        <end position="328"/>
    </location>
</feature>
<feature type="transmembrane region" description="Helical" evidence="7">
    <location>
        <begin position="59"/>
        <end position="78"/>
    </location>
</feature>
<keyword evidence="6 7" id="KW-0472">Membrane</keyword>
<name>A0A1M6SWB7_9BACT</name>
<accession>A0A1M6SWB7</accession>
<evidence type="ECO:0000256" key="1">
    <source>
        <dbReference type="ARBA" id="ARBA00004651"/>
    </source>
</evidence>
<evidence type="ECO:0000256" key="4">
    <source>
        <dbReference type="ARBA" id="ARBA00022692"/>
    </source>
</evidence>
<feature type="transmembrane region" description="Helical" evidence="7">
    <location>
        <begin position="84"/>
        <end position="105"/>
    </location>
</feature>
<evidence type="ECO:0000256" key="6">
    <source>
        <dbReference type="ARBA" id="ARBA00023136"/>
    </source>
</evidence>
<dbReference type="STRING" id="1121959.SAMN02746009_00999"/>
<evidence type="ECO:0000313" key="9">
    <source>
        <dbReference type="EMBL" id="SHK48959.1"/>
    </source>
</evidence>
<dbReference type="Pfam" id="PF00083">
    <property type="entry name" value="Sugar_tr"/>
    <property type="match status" value="2"/>
</dbReference>
<feature type="transmembrane region" description="Helical" evidence="7">
    <location>
        <begin position="340"/>
        <end position="359"/>
    </location>
</feature>
<gene>
    <name evidence="9" type="ORF">SAMN02746009_00999</name>
</gene>
<keyword evidence="4 7" id="KW-0812">Transmembrane</keyword>
<dbReference type="GO" id="GO:0005886">
    <property type="term" value="C:plasma membrane"/>
    <property type="evidence" value="ECO:0007669"/>
    <property type="project" value="UniProtKB-SubCell"/>
</dbReference>
<evidence type="ECO:0000256" key="3">
    <source>
        <dbReference type="ARBA" id="ARBA00022475"/>
    </source>
</evidence>
<dbReference type="PROSITE" id="PS00217">
    <property type="entry name" value="SUGAR_TRANSPORT_2"/>
    <property type="match status" value="1"/>
</dbReference>
<dbReference type="InterPro" id="IPR020846">
    <property type="entry name" value="MFS_dom"/>
</dbReference>
<dbReference type="OrthoDB" id="9783227at2"/>
<sequence length="508" mass="54677">MKDNLPQRDAAAYAGAAPLAGGSGADDAIAHDNNAVSTSKIWQVITASSVGTVIEWYDFYIFGSLAAIIGPVLFGSTGKIEDTILGTLAVFGAGFVVRPFGALFFGRIGDMIGRKYTFLLTLLIMGGATFVTGLIPSYDKIGIAAPVIVTILRLLQGLALGGEYGGATTYVAEHSPDNKRGYYTSFIQITATAGLLLSILVIIITRKTMGEVAFKEWGWRIPFLLSGLLVIASYYIRRKLHESPLFAKAKSEGKTSANPLRESFVNPVNRRLVLISLFGATMGQGVVWYTGQFYAYSFMQNTLKLDLVDASLVLCIALVLATPFFVYFGSLSDRIGRKKIIMMGLLCGALFTFPIFYGLKQFAGPLTEVTAATVDATGKAVPAVMKALDPNLFAMTALTFCLVLFVTMAYGPIAAYLVELFPTKVRYTSLSLPYHIGNGVFGGFVPLIATALTLRAAASDTPFIKEHSTLAGLVYPVGIALLCWFIGQAMMKDVRNVKLMDETSGDTK</sequence>
<keyword evidence="2" id="KW-0813">Transport</keyword>
<keyword evidence="9" id="KW-0762">Sugar transport</keyword>
<evidence type="ECO:0000313" key="10">
    <source>
        <dbReference type="Proteomes" id="UP000183947"/>
    </source>
</evidence>
<keyword evidence="5 7" id="KW-1133">Transmembrane helix</keyword>
<feature type="transmembrane region" description="Helical" evidence="7">
    <location>
        <begin position="272"/>
        <end position="290"/>
    </location>
</feature>
<reference evidence="10" key="1">
    <citation type="submission" date="2016-11" db="EMBL/GenBank/DDBJ databases">
        <authorList>
            <person name="Varghese N."/>
            <person name="Submissions S."/>
        </authorList>
    </citation>
    <scope>NUCLEOTIDE SEQUENCE [LARGE SCALE GENOMIC DNA]</scope>
    <source>
        <strain evidence="10">DSM 18569</strain>
    </source>
</reference>
<dbReference type="AlphaFoldDB" id="A0A1M6SWB7"/>
<feature type="transmembrane region" description="Helical" evidence="7">
    <location>
        <begin position="117"/>
        <end position="135"/>
    </location>
</feature>
<evidence type="ECO:0000256" key="5">
    <source>
        <dbReference type="ARBA" id="ARBA00022989"/>
    </source>
</evidence>
<dbReference type="PANTHER" id="PTHR43045">
    <property type="entry name" value="SHIKIMATE TRANSPORTER"/>
    <property type="match status" value="1"/>
</dbReference>
<dbReference type="CDD" id="cd17369">
    <property type="entry name" value="MFS_ShiA_like"/>
    <property type="match status" value="1"/>
</dbReference>
<dbReference type="GO" id="GO:0022857">
    <property type="term" value="F:transmembrane transporter activity"/>
    <property type="evidence" value="ECO:0007669"/>
    <property type="project" value="InterPro"/>
</dbReference>
<dbReference type="RefSeq" id="WP_084548829.1">
    <property type="nucleotide sequence ID" value="NZ_FRAS01000003.1"/>
</dbReference>
<protein>
    <submittedName>
        <fullName evidence="9">Sugar transporter</fullName>
    </submittedName>
</protein>
<dbReference type="FunFam" id="1.20.1250.20:FF:000001">
    <property type="entry name" value="Dicarboxylate MFS transporter"/>
    <property type="match status" value="1"/>
</dbReference>
<dbReference type="InterPro" id="IPR005828">
    <property type="entry name" value="MFS_sugar_transport-like"/>
</dbReference>
<feature type="transmembrane region" description="Helical" evidence="7">
    <location>
        <begin position="141"/>
        <end position="161"/>
    </location>
</feature>
<organism evidence="9 10">
    <name type="scientific">Hymenobacter psychrotolerans DSM 18569</name>
    <dbReference type="NCBI Taxonomy" id="1121959"/>
    <lineage>
        <taxon>Bacteria</taxon>
        <taxon>Pseudomonadati</taxon>
        <taxon>Bacteroidota</taxon>
        <taxon>Cytophagia</taxon>
        <taxon>Cytophagales</taxon>
        <taxon>Hymenobacteraceae</taxon>
        <taxon>Hymenobacter</taxon>
    </lineage>
</organism>
<feature type="transmembrane region" description="Helical" evidence="7">
    <location>
        <begin position="470"/>
        <end position="490"/>
    </location>
</feature>
<feature type="transmembrane region" description="Helical" evidence="7">
    <location>
        <begin position="217"/>
        <end position="236"/>
    </location>
</feature>
<proteinExistence type="predicted"/>
<dbReference type="SUPFAM" id="SSF103473">
    <property type="entry name" value="MFS general substrate transporter"/>
    <property type="match status" value="1"/>
</dbReference>
<keyword evidence="10" id="KW-1185">Reference proteome</keyword>
<feature type="transmembrane region" description="Helical" evidence="7">
    <location>
        <begin position="439"/>
        <end position="458"/>
    </location>
</feature>
<feature type="transmembrane region" description="Helical" evidence="7">
    <location>
        <begin position="182"/>
        <end position="205"/>
    </location>
</feature>
<dbReference type="PANTHER" id="PTHR43045:SF7">
    <property type="entry name" value="MAJOR FACILITATOR SUPERFAMILY TRANSPORTER"/>
    <property type="match status" value="1"/>
</dbReference>
<dbReference type="InterPro" id="IPR036259">
    <property type="entry name" value="MFS_trans_sf"/>
</dbReference>
<evidence type="ECO:0000256" key="2">
    <source>
        <dbReference type="ARBA" id="ARBA00022448"/>
    </source>
</evidence>
<dbReference type="EMBL" id="FRAS01000003">
    <property type="protein sequence ID" value="SHK48959.1"/>
    <property type="molecule type" value="Genomic_DNA"/>
</dbReference>
<evidence type="ECO:0000259" key="8">
    <source>
        <dbReference type="PROSITE" id="PS50850"/>
    </source>
</evidence>
<feature type="transmembrane region" description="Helical" evidence="7">
    <location>
        <begin position="392"/>
        <end position="418"/>
    </location>
</feature>
<dbReference type="PROSITE" id="PS50850">
    <property type="entry name" value="MFS"/>
    <property type="match status" value="1"/>
</dbReference>
<dbReference type="Gene3D" id="1.20.1250.20">
    <property type="entry name" value="MFS general substrate transporter like domains"/>
    <property type="match status" value="1"/>
</dbReference>